<keyword evidence="1" id="KW-0234">DNA repair</keyword>
<sequence length="985" mass="111266">MIVSGFGGIGKSVVIKVIRNVLCHHFSKDKCPVIVMAPRGLATYSIKGETIHRCFSLPVDQAGTSKYSELYTEQLLTLRAILQKTHLFIIDKISLVSALAFMYVHLQLTEVMSINAVMGNANMLVFGDFLQLRPVSASPPFKQLTRLEIKNRISSMGTFDLWSHFEYDELTINMRQKTDTDYADLLANIRVGICTDSNHEQLQRRKIESNRRATNKEIADKYIELVVLGKTPVILMPRNVDCRSVNETLLAKTSDNISTFTAIDRLSNVLCDKRIEAEAAENVKSFENDSKRTAGSIYHLKLALGAHVMLQRNVNVEEGLVNGSMGYVKGFKMTEANIAVGIQVQFDGQDKIVEIERETVKFEALKEVYYTRRQFPLTLAYTITICKSQGLSLQTALVDAGDRCFGPGMIYVALSRVTMSEGLQLIDLDRRKICADTEALVEYNRLRQKYRPDLPQFAIPEPFKVPTVPVAKQQPVKRKPSSSTSIDVPPKKFKPDAAKDKPKTNSTPAWKVKPTISEAKKKAPTKRLNAEAVETSFPTNKTQHDTAVKQNYRSDIGPGRKGLKNTDGSACYANATMQSLFAMHYKLFEVLSVMHGPLAEELKRLALSSLGKNETMDTVHSLLPPQHNYTGRDQQSLCQFWFHLFEQIDAEHQANDMSPLRSLHQFKIHRFSVCSTCHWSKTALHPEGIPDCPFPIPGVLNPNEAAINEIIDNNDISFSSVLIPEQPGETCPNGHVTKLRTVFTQAPEYLALNLDRRTLCHKITRRVIDFDPEQILLHRTDDADLRHDNIYNLGTMSSIRYHAIAVVIHSGSSFGNQGHYYVYRRTLEGAWCKCNDSEVRVTKNASEIDFSADLDNDEIIDESAEVSSVPSVTIVQSSEQVVVKPFIQKRPQPFTRLQRPSLPRRINDSPLRQRQHQPPPDPLLSESDSDYYDESDDEVVDNFKEYKLEKVKIVNGRPLHSSPQRKRIFLKKDFETTMFKVVTCS</sequence>
<dbReference type="Gene3D" id="3.40.50.300">
    <property type="entry name" value="P-loop containing nucleotide triphosphate hydrolases"/>
    <property type="match status" value="1"/>
</dbReference>
<dbReference type="Pfam" id="PF05970">
    <property type="entry name" value="PIF1"/>
    <property type="match status" value="1"/>
</dbReference>
<keyword evidence="1" id="KW-0067">ATP-binding</keyword>
<reference evidence="4" key="1">
    <citation type="submission" date="2023-07" db="EMBL/GenBank/DDBJ databases">
        <title>Chromosome-level genome assembly of Artemia franciscana.</title>
        <authorList>
            <person name="Jo E."/>
        </authorList>
    </citation>
    <scope>NUCLEOTIDE SEQUENCE</scope>
    <source>
        <tissue evidence="4">Whole body</tissue>
    </source>
</reference>
<feature type="compositionally biased region" description="Acidic residues" evidence="2">
    <location>
        <begin position="927"/>
        <end position="936"/>
    </location>
</feature>
<dbReference type="GO" id="GO:0006310">
    <property type="term" value="P:DNA recombination"/>
    <property type="evidence" value="ECO:0007669"/>
    <property type="project" value="UniProtKB-KW"/>
</dbReference>
<feature type="compositionally biased region" description="Basic and acidic residues" evidence="2">
    <location>
        <begin position="489"/>
        <end position="503"/>
    </location>
</feature>
<comment type="similarity">
    <text evidence="1">Belongs to the helicase family.</text>
</comment>
<dbReference type="InterPro" id="IPR010285">
    <property type="entry name" value="DNA_helicase_pif1-like_DEAD"/>
</dbReference>
<comment type="catalytic activity">
    <reaction evidence="1">
        <text>ATP + H2O = ADP + phosphate + H(+)</text>
        <dbReference type="Rhea" id="RHEA:13065"/>
        <dbReference type="ChEBI" id="CHEBI:15377"/>
        <dbReference type="ChEBI" id="CHEBI:15378"/>
        <dbReference type="ChEBI" id="CHEBI:30616"/>
        <dbReference type="ChEBI" id="CHEBI:43474"/>
        <dbReference type="ChEBI" id="CHEBI:456216"/>
        <dbReference type="EC" id="5.6.2.3"/>
    </reaction>
</comment>
<dbReference type="EC" id="5.6.2.3" evidence="1"/>
<accession>A0AA88LCR2</accession>
<dbReference type="Proteomes" id="UP001187531">
    <property type="component" value="Unassembled WGS sequence"/>
</dbReference>
<dbReference type="SUPFAM" id="SSF52540">
    <property type="entry name" value="P-loop containing nucleoside triphosphate hydrolases"/>
    <property type="match status" value="2"/>
</dbReference>
<evidence type="ECO:0000313" key="4">
    <source>
        <dbReference type="EMBL" id="KAK2726523.1"/>
    </source>
</evidence>
<keyword evidence="1" id="KW-0547">Nucleotide-binding</keyword>
<comment type="caution">
    <text evidence="4">The sequence shown here is derived from an EMBL/GenBank/DDBJ whole genome shotgun (WGS) entry which is preliminary data.</text>
</comment>
<dbReference type="GO" id="GO:0043139">
    <property type="term" value="F:5'-3' DNA helicase activity"/>
    <property type="evidence" value="ECO:0007669"/>
    <property type="project" value="UniProtKB-EC"/>
</dbReference>
<dbReference type="InterPro" id="IPR049163">
    <property type="entry name" value="Pif1-like_2B_dom"/>
</dbReference>
<dbReference type="InterPro" id="IPR027417">
    <property type="entry name" value="P-loop_NTPase"/>
</dbReference>
<evidence type="ECO:0000313" key="5">
    <source>
        <dbReference type="Proteomes" id="UP001187531"/>
    </source>
</evidence>
<keyword evidence="1" id="KW-0347">Helicase</keyword>
<dbReference type="PROSITE" id="PS50235">
    <property type="entry name" value="USP_3"/>
    <property type="match status" value="1"/>
</dbReference>
<name>A0AA88LCR2_ARTSF</name>
<dbReference type="PANTHER" id="PTHR47642">
    <property type="entry name" value="ATP-DEPENDENT DNA HELICASE"/>
    <property type="match status" value="1"/>
</dbReference>
<dbReference type="InterPro" id="IPR051055">
    <property type="entry name" value="PIF1_helicase"/>
</dbReference>
<dbReference type="InterPro" id="IPR001394">
    <property type="entry name" value="Peptidase_C19_UCH"/>
</dbReference>
<protein>
    <recommendedName>
        <fullName evidence="1">ATP-dependent DNA helicase</fullName>
        <ecNumber evidence="1">5.6.2.3</ecNumber>
    </recommendedName>
</protein>
<organism evidence="4 5">
    <name type="scientific">Artemia franciscana</name>
    <name type="common">Brine shrimp</name>
    <name type="synonym">Artemia sanfranciscana</name>
    <dbReference type="NCBI Taxonomy" id="6661"/>
    <lineage>
        <taxon>Eukaryota</taxon>
        <taxon>Metazoa</taxon>
        <taxon>Ecdysozoa</taxon>
        <taxon>Arthropoda</taxon>
        <taxon>Crustacea</taxon>
        <taxon>Branchiopoda</taxon>
        <taxon>Anostraca</taxon>
        <taxon>Artemiidae</taxon>
        <taxon>Artemia</taxon>
    </lineage>
</organism>
<keyword evidence="1" id="KW-0378">Hydrolase</keyword>
<dbReference type="EMBL" id="JAVRJZ010000002">
    <property type="protein sequence ID" value="KAK2726523.1"/>
    <property type="molecule type" value="Genomic_DNA"/>
</dbReference>
<dbReference type="GO" id="GO:0004843">
    <property type="term" value="F:cysteine-type deubiquitinase activity"/>
    <property type="evidence" value="ECO:0007669"/>
    <property type="project" value="InterPro"/>
</dbReference>
<dbReference type="GO" id="GO:0006281">
    <property type="term" value="P:DNA repair"/>
    <property type="evidence" value="ECO:0007669"/>
    <property type="project" value="UniProtKB-KW"/>
</dbReference>
<dbReference type="Pfam" id="PF00443">
    <property type="entry name" value="UCH"/>
    <property type="match status" value="1"/>
</dbReference>
<dbReference type="AlphaFoldDB" id="A0AA88LCR2"/>
<proteinExistence type="inferred from homology"/>
<dbReference type="CDD" id="cd02257">
    <property type="entry name" value="Peptidase_C19"/>
    <property type="match status" value="1"/>
</dbReference>
<dbReference type="GO" id="GO:0016579">
    <property type="term" value="P:protein deubiquitination"/>
    <property type="evidence" value="ECO:0007669"/>
    <property type="project" value="InterPro"/>
</dbReference>
<feature type="domain" description="USP" evidence="3">
    <location>
        <begin position="561"/>
        <end position="872"/>
    </location>
</feature>
<dbReference type="GO" id="GO:0000723">
    <property type="term" value="P:telomere maintenance"/>
    <property type="evidence" value="ECO:0007669"/>
    <property type="project" value="InterPro"/>
</dbReference>
<evidence type="ECO:0000256" key="1">
    <source>
        <dbReference type="RuleBase" id="RU363044"/>
    </source>
</evidence>
<dbReference type="InterPro" id="IPR028889">
    <property type="entry name" value="USP"/>
</dbReference>
<evidence type="ECO:0000256" key="2">
    <source>
        <dbReference type="SAM" id="MobiDB-lite"/>
    </source>
</evidence>
<dbReference type="Gene3D" id="3.90.70.10">
    <property type="entry name" value="Cysteine proteinases"/>
    <property type="match status" value="1"/>
</dbReference>
<dbReference type="SUPFAM" id="SSF54001">
    <property type="entry name" value="Cysteine proteinases"/>
    <property type="match status" value="1"/>
</dbReference>
<feature type="region of interest" description="Disordered" evidence="2">
    <location>
        <begin position="469"/>
        <end position="511"/>
    </location>
</feature>
<feature type="region of interest" description="Disordered" evidence="2">
    <location>
        <begin position="897"/>
        <end position="936"/>
    </location>
</feature>
<keyword evidence="5" id="KW-1185">Reference proteome</keyword>
<gene>
    <name evidence="4" type="ORF">QYM36_000825</name>
</gene>
<dbReference type="GO" id="GO:0005524">
    <property type="term" value="F:ATP binding"/>
    <property type="evidence" value="ECO:0007669"/>
    <property type="project" value="UniProtKB-KW"/>
</dbReference>
<dbReference type="CDD" id="cd18809">
    <property type="entry name" value="SF1_C_RecD"/>
    <property type="match status" value="1"/>
</dbReference>
<keyword evidence="1" id="KW-0233">DNA recombination</keyword>
<dbReference type="PANTHER" id="PTHR47642:SF6">
    <property type="entry name" value="ATP-DEPENDENT DNA HELICASE"/>
    <property type="match status" value="1"/>
</dbReference>
<comment type="cofactor">
    <cofactor evidence="1">
        <name>Mg(2+)</name>
        <dbReference type="ChEBI" id="CHEBI:18420"/>
    </cofactor>
</comment>
<dbReference type="InterPro" id="IPR038765">
    <property type="entry name" value="Papain-like_cys_pep_sf"/>
</dbReference>
<dbReference type="Pfam" id="PF21530">
    <property type="entry name" value="Pif1_2B_dom"/>
    <property type="match status" value="1"/>
</dbReference>
<keyword evidence="1" id="KW-0227">DNA damage</keyword>
<evidence type="ECO:0000259" key="3">
    <source>
        <dbReference type="PROSITE" id="PS50235"/>
    </source>
</evidence>